<dbReference type="OrthoDB" id="6073114at2759"/>
<gene>
    <name evidence="10" type="ORF">Acr_15g0007430</name>
</gene>
<dbReference type="Gene3D" id="1.10.287.600">
    <property type="entry name" value="Helix hairpin bin"/>
    <property type="match status" value="1"/>
</dbReference>
<dbReference type="InterPro" id="IPR008280">
    <property type="entry name" value="Tub_FtsZ_C"/>
</dbReference>
<comment type="similarity">
    <text evidence="3">Belongs to the tubulin family.</text>
</comment>
<dbReference type="GO" id="GO:0007017">
    <property type="term" value="P:microtubule-based process"/>
    <property type="evidence" value="ECO:0007669"/>
    <property type="project" value="InterPro"/>
</dbReference>
<dbReference type="GO" id="GO:0005874">
    <property type="term" value="C:microtubule"/>
    <property type="evidence" value="ECO:0007669"/>
    <property type="project" value="UniProtKB-KW"/>
</dbReference>
<dbReference type="InterPro" id="IPR023123">
    <property type="entry name" value="Tubulin_C"/>
</dbReference>
<dbReference type="GO" id="GO:0003924">
    <property type="term" value="F:GTPase activity"/>
    <property type="evidence" value="ECO:0007669"/>
    <property type="project" value="InterPro"/>
</dbReference>
<evidence type="ECO:0000256" key="2">
    <source>
        <dbReference type="ARBA" id="ARBA00004245"/>
    </source>
</evidence>
<evidence type="ECO:0000256" key="6">
    <source>
        <dbReference type="ARBA" id="ARBA00022741"/>
    </source>
</evidence>
<keyword evidence="8" id="KW-0206">Cytoskeleton</keyword>
<name>A0A7J0FU77_9ERIC</name>
<evidence type="ECO:0000256" key="3">
    <source>
        <dbReference type="ARBA" id="ARBA00009636"/>
    </source>
</evidence>
<dbReference type="GO" id="GO:0005525">
    <property type="term" value="F:GTP binding"/>
    <property type="evidence" value="ECO:0007669"/>
    <property type="project" value="UniProtKB-KW"/>
</dbReference>
<comment type="cofactor">
    <cofactor evidence="1">
        <name>Mg(2+)</name>
        <dbReference type="ChEBI" id="CHEBI:18420"/>
    </cofactor>
</comment>
<sequence>MASTFIGNSTSIQEMFRRVSEQFNAMFRRKALLHWYTGEGMDKMEFTEAETNMHDLVSEYQQYQDATADEEGDYEEDGEGYEEDVYDHHIGSVWHQLFLAFFLLFSLK</sequence>
<dbReference type="GO" id="GO:0005200">
    <property type="term" value="F:structural constituent of cytoskeleton"/>
    <property type="evidence" value="ECO:0007669"/>
    <property type="project" value="InterPro"/>
</dbReference>
<evidence type="ECO:0000256" key="5">
    <source>
        <dbReference type="ARBA" id="ARBA00022701"/>
    </source>
</evidence>
<keyword evidence="5" id="KW-0493">Microtubule</keyword>
<keyword evidence="11" id="KW-1185">Reference proteome</keyword>
<evidence type="ECO:0000256" key="8">
    <source>
        <dbReference type="ARBA" id="ARBA00023212"/>
    </source>
</evidence>
<evidence type="ECO:0000256" key="1">
    <source>
        <dbReference type="ARBA" id="ARBA00001946"/>
    </source>
</evidence>
<evidence type="ECO:0000313" key="10">
    <source>
        <dbReference type="EMBL" id="GFZ02134.1"/>
    </source>
</evidence>
<keyword evidence="6" id="KW-0547">Nucleotide-binding</keyword>
<accession>A0A7J0FU77</accession>
<comment type="function">
    <text evidence="9">Tubulin is the major constituent of microtubules, a cylinder consisting of laterally associated linear protofilaments composed of alpha- and beta-tubulin heterodimers. Microtubules grow by the addition of GTP-tubulin dimers to the microtubule end, where a stabilizing cap forms. Below the cap, tubulin dimers are in GDP-bound state, owing to GTPase activity of alpha-tubulin.</text>
</comment>
<dbReference type="AlphaFoldDB" id="A0A7J0FU77"/>
<comment type="caution">
    <text evidence="10">The sequence shown here is derived from an EMBL/GenBank/DDBJ whole genome shotgun (WGS) entry which is preliminary data.</text>
</comment>
<proteinExistence type="inferred from homology"/>
<dbReference type="FunFam" id="1.10.287.600:FF:000006">
    <property type="entry name" value="Tubulin beta chain"/>
    <property type="match status" value="1"/>
</dbReference>
<dbReference type="PANTHER" id="PTHR36527:SF8">
    <property type="entry name" value="TUBULIN BETA-4B CHAIN"/>
    <property type="match status" value="1"/>
</dbReference>
<dbReference type="Proteomes" id="UP000585474">
    <property type="component" value="Unassembled WGS sequence"/>
</dbReference>
<reference evidence="10 11" key="1">
    <citation type="submission" date="2019-07" db="EMBL/GenBank/DDBJ databases">
        <title>De Novo Assembly of kiwifruit Actinidia rufa.</title>
        <authorList>
            <person name="Sugita-Konishi S."/>
            <person name="Sato K."/>
            <person name="Mori E."/>
            <person name="Abe Y."/>
            <person name="Kisaki G."/>
            <person name="Hamano K."/>
            <person name="Suezawa K."/>
            <person name="Otani M."/>
            <person name="Fukuda T."/>
            <person name="Manabe T."/>
            <person name="Gomi K."/>
            <person name="Tabuchi M."/>
            <person name="Akimitsu K."/>
            <person name="Kataoka I."/>
        </authorList>
    </citation>
    <scope>NUCLEOTIDE SEQUENCE [LARGE SCALE GENOMIC DNA]</scope>
    <source>
        <strain evidence="11">cv. Fuchu</strain>
    </source>
</reference>
<evidence type="ECO:0000313" key="11">
    <source>
        <dbReference type="Proteomes" id="UP000585474"/>
    </source>
</evidence>
<comment type="subcellular location">
    <subcellularLocation>
        <location evidence="2">Cytoplasm</location>
        <location evidence="2">Cytoskeleton</location>
    </subcellularLocation>
</comment>
<keyword evidence="4" id="KW-0963">Cytoplasm</keyword>
<evidence type="ECO:0000256" key="7">
    <source>
        <dbReference type="ARBA" id="ARBA00023134"/>
    </source>
</evidence>
<organism evidence="10 11">
    <name type="scientific">Actinidia rufa</name>
    <dbReference type="NCBI Taxonomy" id="165716"/>
    <lineage>
        <taxon>Eukaryota</taxon>
        <taxon>Viridiplantae</taxon>
        <taxon>Streptophyta</taxon>
        <taxon>Embryophyta</taxon>
        <taxon>Tracheophyta</taxon>
        <taxon>Spermatophyta</taxon>
        <taxon>Magnoliopsida</taxon>
        <taxon>eudicotyledons</taxon>
        <taxon>Gunneridae</taxon>
        <taxon>Pentapetalae</taxon>
        <taxon>asterids</taxon>
        <taxon>Ericales</taxon>
        <taxon>Actinidiaceae</taxon>
        <taxon>Actinidia</taxon>
    </lineage>
</organism>
<dbReference type="InterPro" id="IPR002453">
    <property type="entry name" value="Beta_tubulin"/>
</dbReference>
<protein>
    <submittedName>
        <fullName evidence="10">Tubulin beta chain 3</fullName>
    </submittedName>
</protein>
<evidence type="ECO:0000256" key="4">
    <source>
        <dbReference type="ARBA" id="ARBA00022490"/>
    </source>
</evidence>
<dbReference type="EMBL" id="BJWL01000015">
    <property type="protein sequence ID" value="GFZ02134.1"/>
    <property type="molecule type" value="Genomic_DNA"/>
</dbReference>
<dbReference type="PANTHER" id="PTHR36527">
    <property type="entry name" value="OS01G0282866 PROTEIN"/>
    <property type="match status" value="1"/>
</dbReference>
<dbReference type="PRINTS" id="PR01163">
    <property type="entry name" value="BETATUBULIN"/>
</dbReference>
<dbReference type="SUPFAM" id="SSF55307">
    <property type="entry name" value="Tubulin C-terminal domain-like"/>
    <property type="match status" value="1"/>
</dbReference>
<keyword evidence="7" id="KW-0342">GTP-binding</keyword>
<evidence type="ECO:0000256" key="9">
    <source>
        <dbReference type="ARBA" id="ARBA00034296"/>
    </source>
</evidence>